<reference evidence="3 4" key="1">
    <citation type="submission" date="2016-07" db="EMBL/GenBank/DDBJ databases">
        <title>Pervasive Adenine N6-methylation of Active Genes in Fungi.</title>
        <authorList>
            <consortium name="DOE Joint Genome Institute"/>
            <person name="Mondo S.J."/>
            <person name="Dannebaum R.O."/>
            <person name="Kuo R.C."/>
            <person name="Labutti K."/>
            <person name="Haridas S."/>
            <person name="Kuo A."/>
            <person name="Salamov A."/>
            <person name="Ahrendt S.R."/>
            <person name="Lipzen A."/>
            <person name="Sullivan W."/>
            <person name="Andreopoulos W.B."/>
            <person name="Clum A."/>
            <person name="Lindquist E."/>
            <person name="Daum C."/>
            <person name="Ramamoorthy G.K."/>
            <person name="Gryganskyi A."/>
            <person name="Culley D."/>
            <person name="Magnuson J.K."/>
            <person name="James T.Y."/>
            <person name="O'Malley M.A."/>
            <person name="Stajich J.E."/>
            <person name="Spatafora J.W."/>
            <person name="Visel A."/>
            <person name="Grigoriev I.V."/>
        </authorList>
    </citation>
    <scope>NUCLEOTIDE SEQUENCE [LARGE SCALE GENOMIC DNA]</scope>
    <source>
        <strain evidence="3 4">ATCC 12442</strain>
    </source>
</reference>
<gene>
    <name evidence="3" type="ORF">DL89DRAFT_271417</name>
</gene>
<dbReference type="Proteomes" id="UP000193922">
    <property type="component" value="Unassembled WGS sequence"/>
</dbReference>
<sequence>MKIAAIAALATVAAAADPFAIISEHWDQLTSLIEGDLPLLQAGNAQLYAVATSIIGGTKITQAFNTDLIQQVATGIPPAILNNLFERAGITGVTADGKPLPTGDSKPTAAEPSPEPTAAHSSSAEDKPSAAPPPPRPRRLRTSRQLPPPRLPSRPLLTPQSRAPRLMRSLLFRVPSRRVPPSPRRVLTSRRLLTRRPRATALPRFWLARSVPPLLPPLPSS</sequence>
<feature type="non-terminal residue" evidence="3">
    <location>
        <position position="221"/>
    </location>
</feature>
<evidence type="ECO:0000313" key="4">
    <source>
        <dbReference type="Proteomes" id="UP000193922"/>
    </source>
</evidence>
<feature type="compositionally biased region" description="Low complexity" evidence="1">
    <location>
        <begin position="107"/>
        <end position="122"/>
    </location>
</feature>
<accession>A0A1Y1VWK1</accession>
<dbReference type="OrthoDB" id="5589637at2759"/>
<proteinExistence type="predicted"/>
<comment type="caution">
    <text evidence="3">The sequence shown here is derived from an EMBL/GenBank/DDBJ whole genome shotgun (WGS) entry which is preliminary data.</text>
</comment>
<feature type="chain" id="PRO_5012892184" evidence="2">
    <location>
        <begin position="16"/>
        <end position="221"/>
    </location>
</feature>
<protein>
    <submittedName>
        <fullName evidence="3">Uncharacterized protein</fullName>
    </submittedName>
</protein>
<keyword evidence="2" id="KW-0732">Signal</keyword>
<dbReference type="EMBL" id="MCFD01000045">
    <property type="protein sequence ID" value="ORX65124.1"/>
    <property type="molecule type" value="Genomic_DNA"/>
</dbReference>
<dbReference type="RefSeq" id="XP_040739478.1">
    <property type="nucleotide sequence ID" value="XM_040888921.1"/>
</dbReference>
<evidence type="ECO:0000256" key="2">
    <source>
        <dbReference type="SAM" id="SignalP"/>
    </source>
</evidence>
<dbReference type="GeneID" id="63805569"/>
<dbReference type="AlphaFoldDB" id="A0A1Y1VWK1"/>
<feature type="region of interest" description="Disordered" evidence="1">
    <location>
        <begin position="95"/>
        <end position="164"/>
    </location>
</feature>
<evidence type="ECO:0000256" key="1">
    <source>
        <dbReference type="SAM" id="MobiDB-lite"/>
    </source>
</evidence>
<feature type="signal peptide" evidence="2">
    <location>
        <begin position="1"/>
        <end position="15"/>
    </location>
</feature>
<organism evidence="3 4">
    <name type="scientific">Linderina pennispora</name>
    <dbReference type="NCBI Taxonomy" id="61395"/>
    <lineage>
        <taxon>Eukaryota</taxon>
        <taxon>Fungi</taxon>
        <taxon>Fungi incertae sedis</taxon>
        <taxon>Zoopagomycota</taxon>
        <taxon>Kickxellomycotina</taxon>
        <taxon>Kickxellomycetes</taxon>
        <taxon>Kickxellales</taxon>
        <taxon>Kickxellaceae</taxon>
        <taxon>Linderina</taxon>
    </lineage>
</organism>
<keyword evidence="4" id="KW-1185">Reference proteome</keyword>
<feature type="compositionally biased region" description="Low complexity" evidence="1">
    <location>
        <begin position="153"/>
        <end position="162"/>
    </location>
</feature>
<evidence type="ECO:0000313" key="3">
    <source>
        <dbReference type="EMBL" id="ORX65124.1"/>
    </source>
</evidence>
<name>A0A1Y1VWK1_9FUNG</name>